<sequence length="370" mass="42144">MWETIMSHKEAFIEPKSKLELKTVLLQFRQKVRESRGIGAILFAVCRAKVSEGIDFSDNESRGVIVVGIPYAPTTNPRIELKKQFLTKQRIGIAKEELKKNISADEWYQVDAIRGVNQSIGRVLRHKDDFGVVVLVDSRKISSAMEMAPGFVCHKKQHEILEQKANSEGLPFDIDTLYSSEAVAAFEKSISVEETVLKRPKRKCIFEELEEAKKMNELIDINHSTDIDDSNIQSGTGLIVQKTRTKLRLRPNVSLLLKDECHPENGKCEKKMKEYKSLSILQSDADVMAAWQKSAVKYNKLLQSIEKSKCITLKMALTNYAADNNFQTLISTFTAETVPNHLEIFKGLYGYLHENHRPKFVNICRQLKLL</sequence>
<dbReference type="PANTHER" id="PTHR11472:SF34">
    <property type="entry name" value="REGULATOR OF TELOMERE ELONGATION HELICASE 1"/>
    <property type="match status" value="1"/>
</dbReference>
<dbReference type="GO" id="GO:0070182">
    <property type="term" value="F:DNA polymerase binding"/>
    <property type="evidence" value="ECO:0007669"/>
    <property type="project" value="TreeGrafter"/>
</dbReference>
<dbReference type="GO" id="GO:0010569">
    <property type="term" value="P:regulation of double-strand break repair via homologous recombination"/>
    <property type="evidence" value="ECO:0007669"/>
    <property type="project" value="TreeGrafter"/>
</dbReference>
<feature type="domain" description="ATP-dependent helicase C-terminal" evidence="1">
    <location>
        <begin position="1"/>
        <end position="142"/>
    </location>
</feature>
<protein>
    <recommendedName>
        <fullName evidence="1">ATP-dependent helicase C-terminal domain-containing protein</fullName>
    </recommendedName>
</protein>
<organism evidence="2 3">
    <name type="scientific">Acanthocheilonema viteae</name>
    <name type="common">Filarial nematode worm</name>
    <name type="synonym">Dipetalonema viteae</name>
    <dbReference type="NCBI Taxonomy" id="6277"/>
    <lineage>
        <taxon>Eukaryota</taxon>
        <taxon>Metazoa</taxon>
        <taxon>Ecdysozoa</taxon>
        <taxon>Nematoda</taxon>
        <taxon>Chromadorea</taxon>
        <taxon>Rhabditida</taxon>
        <taxon>Spirurina</taxon>
        <taxon>Spiruromorpha</taxon>
        <taxon>Filarioidea</taxon>
        <taxon>Onchocercidae</taxon>
        <taxon>Acanthocheilonema</taxon>
    </lineage>
</organism>
<dbReference type="GO" id="GO:0005524">
    <property type="term" value="F:ATP binding"/>
    <property type="evidence" value="ECO:0007669"/>
    <property type="project" value="InterPro"/>
</dbReference>
<dbReference type="InterPro" id="IPR045028">
    <property type="entry name" value="DinG/Rad3-like"/>
</dbReference>
<evidence type="ECO:0000313" key="3">
    <source>
        <dbReference type="Proteomes" id="UP000276991"/>
    </source>
</evidence>
<proteinExistence type="predicted"/>
<dbReference type="GO" id="GO:0045910">
    <property type="term" value="P:negative regulation of DNA recombination"/>
    <property type="evidence" value="ECO:0007669"/>
    <property type="project" value="TreeGrafter"/>
</dbReference>
<dbReference type="GO" id="GO:0016818">
    <property type="term" value="F:hydrolase activity, acting on acid anhydrides, in phosphorus-containing anhydrides"/>
    <property type="evidence" value="ECO:0007669"/>
    <property type="project" value="InterPro"/>
</dbReference>
<accession>A0A498SFB8</accession>
<dbReference type="EMBL" id="UPTC01001051">
    <property type="protein sequence ID" value="VBB30954.1"/>
    <property type="molecule type" value="Genomic_DNA"/>
</dbReference>
<dbReference type="Pfam" id="PF13307">
    <property type="entry name" value="Helicase_C_2"/>
    <property type="match status" value="1"/>
</dbReference>
<dbReference type="Gene3D" id="3.40.50.300">
    <property type="entry name" value="P-loop containing nucleotide triphosphate hydrolases"/>
    <property type="match status" value="1"/>
</dbReference>
<evidence type="ECO:0000313" key="2">
    <source>
        <dbReference type="EMBL" id="VBB30954.1"/>
    </source>
</evidence>
<dbReference type="GO" id="GO:0003676">
    <property type="term" value="F:nucleic acid binding"/>
    <property type="evidence" value="ECO:0007669"/>
    <property type="project" value="InterPro"/>
</dbReference>
<keyword evidence="3" id="KW-1185">Reference proteome</keyword>
<dbReference type="GO" id="GO:0005634">
    <property type="term" value="C:nucleus"/>
    <property type="evidence" value="ECO:0007669"/>
    <property type="project" value="TreeGrafter"/>
</dbReference>
<dbReference type="OrthoDB" id="19182at2759"/>
<dbReference type="GO" id="GO:0003678">
    <property type="term" value="F:DNA helicase activity"/>
    <property type="evidence" value="ECO:0007669"/>
    <property type="project" value="TreeGrafter"/>
</dbReference>
<dbReference type="PANTHER" id="PTHR11472">
    <property type="entry name" value="DNA REPAIR DEAD HELICASE RAD3/XP-D SUBFAMILY MEMBER"/>
    <property type="match status" value="1"/>
</dbReference>
<dbReference type="SMART" id="SM00491">
    <property type="entry name" value="HELICc2"/>
    <property type="match status" value="1"/>
</dbReference>
<dbReference type="GO" id="GO:1904430">
    <property type="term" value="P:negative regulation of t-circle formation"/>
    <property type="evidence" value="ECO:0007669"/>
    <property type="project" value="TreeGrafter"/>
</dbReference>
<dbReference type="InterPro" id="IPR027417">
    <property type="entry name" value="P-loop_NTPase"/>
</dbReference>
<evidence type="ECO:0000259" key="1">
    <source>
        <dbReference type="SMART" id="SM00491"/>
    </source>
</evidence>
<dbReference type="STRING" id="6277.A0A498SFB8"/>
<dbReference type="InterPro" id="IPR006555">
    <property type="entry name" value="ATP-dep_Helicase_C"/>
</dbReference>
<dbReference type="GO" id="GO:0090657">
    <property type="term" value="P:telomeric loop disassembly"/>
    <property type="evidence" value="ECO:0007669"/>
    <property type="project" value="TreeGrafter"/>
</dbReference>
<dbReference type="Proteomes" id="UP000276991">
    <property type="component" value="Unassembled WGS sequence"/>
</dbReference>
<reference evidence="2 3" key="1">
    <citation type="submission" date="2018-08" db="EMBL/GenBank/DDBJ databases">
        <authorList>
            <person name="Laetsch R D."/>
            <person name="Stevens L."/>
            <person name="Kumar S."/>
            <person name="Blaxter L. M."/>
        </authorList>
    </citation>
    <scope>NUCLEOTIDE SEQUENCE [LARGE SCALE GENOMIC DNA]</scope>
</reference>
<name>A0A498SFB8_ACAVI</name>
<gene>
    <name evidence="2" type="ORF">NAV_LOCUS5745</name>
</gene>
<dbReference type="AlphaFoldDB" id="A0A498SFB8"/>